<sequence length="1053" mass="116286">MKTKLNAPECYDFLLVKVKLSAVKKILKTRKELILLCLMIGVSLTSMAQTSIRGIVKDESGNALSGVSVKIKNTNNGTSSDENGNYSITVPDRDAVLVFSIISFSPQEILPNGRTTLNVTLTSTQTQLDDVVVVGYGVRKRQDVTGAIAKADLSLQKQSPNGNVMSSLRGTVPGLTVGQVTTAGSDPSIMIRGRNSIAGTTSPLIVLDGLIYRGSITSINSSDIASIDLLKDASAAAVYGSQASNGVILITTKSGSGAQDKVTIDYSGSVSFQEMTKKDMRPVSGAGFIQKLGDWYLSESRDPNDMTQMNPKWDPSTKLSVIEADNYKNGYEADWWKLLTNSSPRIQNHNIGISGRSQKIRFYLGYGYFDQKNLVKNDNYNRNSIRLNLEAKALDWLTVGAQTGLTINNYSGVSPAFTDLIYLRPYSIPFDPVTGQQLEFYPQSTNPTQLEILRRSRDSDKNLNLIGNFYVSADIPYVKGLNYRVNLGNNYIYANRFNYNAPNVEATAYKRYMTDYFLTLDNILTYKRDFGKHGVDATLLYGAEINKHDGTQTTAGGILNGVLDYDRLDVGDPSRLSVSNDLLYLPWKEQALYQMARLSYSYNKKYILTGTVRRDGFSGFSDTNKTAVFPSVAFAWRMIDENFIKSVSQINDLKLRISYGATGNRTVGRYQTLSQLNVGLSSGYLYGSGATAQAGSYLGQLPNRDLRWETTTSLNTGVDFALFDNRLSGSLDLYFSNSKNLLNSISTPTITGFSSYLINIGKIQNRGQELNINGVPIAKKDFRWEVGVNFFRNRNKVLDIDGTKKDLINGSDPILSFFIGQPYGVVYNYKITGMYQLGEEIPAPLAAQGFKAGQYKIEDANGDGIITTADKQILGKLDPSYSLGISNSFQYKNIQLKFFINSIQGGKNGYLGAPGIMLQNPDNIRNNNAFAFDYWTPNNPDARYRSIAAYVPTLGENFGPYISRSFIRLQDLTLTYSLSDKLIERIKVVKALNVYANAQNLFTITNWDGWDPEANSPASQRSSLGLRMPGGMGLDANGYPVMKNYSLGVNITF</sequence>
<comment type="similarity">
    <text evidence="7">Belongs to the TonB-dependent receptor family.</text>
</comment>
<dbReference type="GO" id="GO:0009279">
    <property type="term" value="C:cell outer membrane"/>
    <property type="evidence" value="ECO:0007669"/>
    <property type="project" value="UniProtKB-SubCell"/>
</dbReference>
<feature type="transmembrane region" description="Helical" evidence="8">
    <location>
        <begin position="33"/>
        <end position="52"/>
    </location>
</feature>
<gene>
    <name evidence="10" type="ORF">HMPREF0765_1639</name>
</gene>
<dbReference type="EMBL" id="ACHB01000037">
    <property type="protein sequence ID" value="EEI92788.1"/>
    <property type="molecule type" value="Genomic_DNA"/>
</dbReference>
<comment type="subcellular location">
    <subcellularLocation>
        <location evidence="1 7">Cell outer membrane</location>
        <topology evidence="1 7">Multi-pass membrane protein</topology>
    </subcellularLocation>
</comment>
<dbReference type="NCBIfam" id="TIGR04057">
    <property type="entry name" value="SusC_RagA_signa"/>
    <property type="match status" value="1"/>
</dbReference>
<dbReference type="Proteomes" id="UP000006241">
    <property type="component" value="Unassembled WGS sequence"/>
</dbReference>
<dbReference type="RefSeq" id="WP_003007798.1">
    <property type="nucleotide sequence ID" value="NZ_GG668631.1"/>
</dbReference>
<dbReference type="Pfam" id="PF13715">
    <property type="entry name" value="CarbopepD_reg_2"/>
    <property type="match status" value="1"/>
</dbReference>
<dbReference type="InterPro" id="IPR039426">
    <property type="entry name" value="TonB-dep_rcpt-like"/>
</dbReference>
<dbReference type="InterPro" id="IPR023996">
    <property type="entry name" value="TonB-dep_OMP_SusC/RagA"/>
</dbReference>
<keyword evidence="5 7" id="KW-0472">Membrane</keyword>
<dbReference type="Pfam" id="PF07715">
    <property type="entry name" value="Plug"/>
    <property type="match status" value="1"/>
</dbReference>
<evidence type="ECO:0000256" key="1">
    <source>
        <dbReference type="ARBA" id="ARBA00004571"/>
    </source>
</evidence>
<protein>
    <submittedName>
        <fullName evidence="10">TonB-linked outer membrane protein, SusC/RagA family</fullName>
    </submittedName>
</protein>
<dbReference type="PROSITE" id="PS52016">
    <property type="entry name" value="TONB_DEPENDENT_REC_3"/>
    <property type="match status" value="1"/>
</dbReference>
<dbReference type="Gene3D" id="2.170.130.10">
    <property type="entry name" value="TonB-dependent receptor, plug domain"/>
    <property type="match status" value="1"/>
</dbReference>
<evidence type="ECO:0000256" key="2">
    <source>
        <dbReference type="ARBA" id="ARBA00022448"/>
    </source>
</evidence>
<evidence type="ECO:0000256" key="7">
    <source>
        <dbReference type="PROSITE-ProRule" id="PRU01360"/>
    </source>
</evidence>
<dbReference type="InterPro" id="IPR023997">
    <property type="entry name" value="TonB-dep_OMP_SusC/RagA_CS"/>
</dbReference>
<evidence type="ECO:0000256" key="4">
    <source>
        <dbReference type="ARBA" id="ARBA00022692"/>
    </source>
</evidence>
<keyword evidence="2 7" id="KW-0813">Transport</keyword>
<organism evidence="10 11">
    <name type="scientific">Sphingobacterium spiritivorum ATCC 33300</name>
    <dbReference type="NCBI Taxonomy" id="525372"/>
    <lineage>
        <taxon>Bacteria</taxon>
        <taxon>Pseudomonadati</taxon>
        <taxon>Bacteroidota</taxon>
        <taxon>Sphingobacteriia</taxon>
        <taxon>Sphingobacteriales</taxon>
        <taxon>Sphingobacteriaceae</taxon>
        <taxon>Sphingobacterium</taxon>
    </lineage>
</organism>
<dbReference type="SUPFAM" id="SSF56935">
    <property type="entry name" value="Porins"/>
    <property type="match status" value="1"/>
</dbReference>
<evidence type="ECO:0000256" key="5">
    <source>
        <dbReference type="ARBA" id="ARBA00023136"/>
    </source>
</evidence>
<name>C2FWD3_SPHSI</name>
<keyword evidence="4 7" id="KW-0812">Transmembrane</keyword>
<dbReference type="InterPro" id="IPR037066">
    <property type="entry name" value="Plug_dom_sf"/>
</dbReference>
<evidence type="ECO:0000313" key="11">
    <source>
        <dbReference type="Proteomes" id="UP000006241"/>
    </source>
</evidence>
<evidence type="ECO:0000256" key="6">
    <source>
        <dbReference type="ARBA" id="ARBA00023237"/>
    </source>
</evidence>
<evidence type="ECO:0000256" key="8">
    <source>
        <dbReference type="SAM" id="Phobius"/>
    </source>
</evidence>
<evidence type="ECO:0000256" key="3">
    <source>
        <dbReference type="ARBA" id="ARBA00022452"/>
    </source>
</evidence>
<keyword evidence="6 7" id="KW-0998">Cell outer membrane</keyword>
<accession>C2FWD3</accession>
<dbReference type="InterPro" id="IPR008969">
    <property type="entry name" value="CarboxyPept-like_regulatory"/>
</dbReference>
<feature type="domain" description="TonB-dependent receptor plug" evidence="9">
    <location>
        <begin position="143"/>
        <end position="247"/>
    </location>
</feature>
<dbReference type="InterPro" id="IPR036942">
    <property type="entry name" value="Beta-barrel_TonB_sf"/>
</dbReference>
<evidence type="ECO:0000259" key="9">
    <source>
        <dbReference type="Pfam" id="PF07715"/>
    </source>
</evidence>
<keyword evidence="3 7" id="KW-1134">Transmembrane beta strand</keyword>
<dbReference type="InterPro" id="IPR012910">
    <property type="entry name" value="Plug_dom"/>
</dbReference>
<dbReference type="Gene3D" id="2.60.40.1120">
    <property type="entry name" value="Carboxypeptidase-like, regulatory domain"/>
    <property type="match status" value="1"/>
</dbReference>
<dbReference type="SUPFAM" id="SSF49464">
    <property type="entry name" value="Carboxypeptidase regulatory domain-like"/>
    <property type="match status" value="1"/>
</dbReference>
<dbReference type="NCBIfam" id="TIGR04056">
    <property type="entry name" value="OMP_RagA_SusC"/>
    <property type="match status" value="1"/>
</dbReference>
<comment type="caution">
    <text evidence="10">The sequence shown here is derived from an EMBL/GenBank/DDBJ whole genome shotgun (WGS) entry which is preliminary data.</text>
</comment>
<evidence type="ECO:0000313" key="10">
    <source>
        <dbReference type="EMBL" id="EEI92788.1"/>
    </source>
</evidence>
<dbReference type="Gene3D" id="2.40.170.20">
    <property type="entry name" value="TonB-dependent receptor, beta-barrel domain"/>
    <property type="match status" value="1"/>
</dbReference>
<keyword evidence="8" id="KW-1133">Transmembrane helix</keyword>
<reference evidence="10 11" key="1">
    <citation type="submission" date="2009-01" db="EMBL/GenBank/DDBJ databases">
        <authorList>
            <person name="Qin X."/>
            <person name="Bachman B."/>
            <person name="Battles P."/>
            <person name="Bell A."/>
            <person name="Bess C."/>
            <person name="Bickham C."/>
            <person name="Chaboub L."/>
            <person name="Chen D."/>
            <person name="Coyle M."/>
            <person name="Deiros D.R."/>
            <person name="Dinh H."/>
            <person name="Forbes L."/>
            <person name="Fowler G."/>
            <person name="Francisco L."/>
            <person name="Fu Q."/>
            <person name="Gubbala S."/>
            <person name="Hale W."/>
            <person name="Han Y."/>
            <person name="Hemphill L."/>
            <person name="Highlander S.K."/>
            <person name="Hirani K."/>
            <person name="Hogues M."/>
            <person name="Jackson L."/>
            <person name="Jakkamsetti A."/>
            <person name="Javaid M."/>
            <person name="Jiang H."/>
            <person name="Korchina V."/>
            <person name="Kovar C."/>
            <person name="Lara F."/>
            <person name="Lee S."/>
            <person name="Mata R."/>
            <person name="Mathew T."/>
            <person name="Moen C."/>
            <person name="Morales K."/>
            <person name="Munidasa M."/>
            <person name="Nazareth L."/>
            <person name="Ngo R."/>
            <person name="Nguyen L."/>
            <person name="Okwuonu G."/>
            <person name="Ongeri F."/>
            <person name="Patil S."/>
            <person name="Petrosino J."/>
            <person name="Pham C."/>
            <person name="Pham P."/>
            <person name="Pu L.-L."/>
            <person name="Puazo M."/>
            <person name="Raj R."/>
            <person name="Reid J."/>
            <person name="Rouhana J."/>
            <person name="Saada N."/>
            <person name="Shang Y."/>
            <person name="Simmons D."/>
            <person name="Thornton R."/>
            <person name="Warren J."/>
            <person name="Weissenberger G."/>
            <person name="Zhang J."/>
            <person name="Zhang L."/>
            <person name="Zhou C."/>
            <person name="Zhu D."/>
            <person name="Muzny D."/>
            <person name="Worley K."/>
            <person name="Gibbs R."/>
        </authorList>
    </citation>
    <scope>NUCLEOTIDE SEQUENCE [LARGE SCALE GENOMIC DNA]</scope>
    <source>
        <strain evidence="10 11">ATCC 33300</strain>
    </source>
</reference>
<dbReference type="AlphaFoldDB" id="C2FWD3"/>
<proteinExistence type="inferred from homology"/>
<dbReference type="HOGENOM" id="CLU_004317_0_0_10"/>